<dbReference type="PANTHER" id="PTHR43201:SF32">
    <property type="entry name" value="2-SUCCINYLBENZOATE--COA LIGASE, CHLOROPLASTIC_PEROXISOMAL"/>
    <property type="match status" value="1"/>
</dbReference>
<dbReference type="OrthoDB" id="9803968at2"/>
<gene>
    <name evidence="2" type="ORF">DRW07_11085</name>
</gene>
<reference evidence="2 3" key="1">
    <citation type="submission" date="2018-11" db="EMBL/GenBank/DDBJ databases">
        <authorList>
            <person name="Ye M.-Q."/>
            <person name="Du Z.-J."/>
        </authorList>
    </citation>
    <scope>NUCLEOTIDE SEQUENCE [LARGE SCALE GENOMIC DNA]</scope>
    <source>
        <strain evidence="2 3">U0105</strain>
    </source>
</reference>
<protein>
    <submittedName>
        <fullName evidence="2">AMP-dependent synthetase</fullName>
    </submittedName>
</protein>
<feature type="domain" description="AMP-dependent synthetase/ligase" evidence="1">
    <location>
        <begin position="14"/>
        <end position="322"/>
    </location>
</feature>
<dbReference type="AlphaFoldDB" id="A0A3N5ZAQ6"/>
<comment type="caution">
    <text evidence="2">The sequence shown here is derived from an EMBL/GenBank/DDBJ whole genome shotgun (WGS) entry which is preliminary data.</text>
</comment>
<evidence type="ECO:0000313" key="3">
    <source>
        <dbReference type="Proteomes" id="UP000275281"/>
    </source>
</evidence>
<dbReference type="InterPro" id="IPR000873">
    <property type="entry name" value="AMP-dep_synth/lig_dom"/>
</dbReference>
<dbReference type="PANTHER" id="PTHR43201">
    <property type="entry name" value="ACYL-COA SYNTHETASE"/>
    <property type="match status" value="1"/>
</dbReference>
<dbReference type="Pfam" id="PF23562">
    <property type="entry name" value="AMP-binding_C_3"/>
    <property type="match status" value="1"/>
</dbReference>
<dbReference type="GO" id="GO:0031956">
    <property type="term" value="F:medium-chain fatty acid-CoA ligase activity"/>
    <property type="evidence" value="ECO:0007669"/>
    <property type="project" value="TreeGrafter"/>
</dbReference>
<organism evidence="2 3">
    <name type="scientific">Alteromonas sediminis</name>
    <dbReference type="NCBI Taxonomy" id="2259342"/>
    <lineage>
        <taxon>Bacteria</taxon>
        <taxon>Pseudomonadati</taxon>
        <taxon>Pseudomonadota</taxon>
        <taxon>Gammaproteobacteria</taxon>
        <taxon>Alteromonadales</taxon>
        <taxon>Alteromonadaceae</taxon>
        <taxon>Alteromonas/Salinimonas group</taxon>
        <taxon>Alteromonas</taxon>
    </lineage>
</organism>
<dbReference type="GO" id="GO:0006631">
    <property type="term" value="P:fatty acid metabolic process"/>
    <property type="evidence" value="ECO:0007669"/>
    <property type="project" value="TreeGrafter"/>
</dbReference>
<name>A0A3N5ZAQ6_9ALTE</name>
<keyword evidence="3" id="KW-1185">Reference proteome</keyword>
<dbReference type="Gene3D" id="3.40.50.12780">
    <property type="entry name" value="N-terminal domain of ligase-like"/>
    <property type="match status" value="1"/>
</dbReference>
<dbReference type="PROSITE" id="PS00455">
    <property type="entry name" value="AMP_BINDING"/>
    <property type="match status" value="1"/>
</dbReference>
<dbReference type="RefSeq" id="WP_124027975.1">
    <property type="nucleotide sequence ID" value="NZ_JBHRSN010000006.1"/>
</dbReference>
<evidence type="ECO:0000259" key="1">
    <source>
        <dbReference type="Pfam" id="PF00501"/>
    </source>
</evidence>
<evidence type="ECO:0000313" key="2">
    <source>
        <dbReference type="EMBL" id="RPJ66618.1"/>
    </source>
</evidence>
<dbReference type="InterPro" id="IPR042099">
    <property type="entry name" value="ANL_N_sf"/>
</dbReference>
<proteinExistence type="predicted"/>
<dbReference type="Pfam" id="PF00501">
    <property type="entry name" value="AMP-binding"/>
    <property type="match status" value="1"/>
</dbReference>
<dbReference type="Proteomes" id="UP000275281">
    <property type="component" value="Unassembled WGS sequence"/>
</dbReference>
<dbReference type="InterPro" id="IPR020845">
    <property type="entry name" value="AMP-binding_CS"/>
</dbReference>
<dbReference type="SUPFAM" id="SSF56801">
    <property type="entry name" value="Acetyl-CoA synthetase-like"/>
    <property type="match status" value="1"/>
</dbReference>
<accession>A0A3N5ZAQ6</accession>
<dbReference type="EMBL" id="RPOK01000003">
    <property type="protein sequence ID" value="RPJ66618.1"/>
    <property type="molecule type" value="Genomic_DNA"/>
</dbReference>
<sequence>MNSYLAKLKEVPGASVALICGQSQLTYTELLSKVNQFSNWLLDKRVRSLALLAQNSIEWVIVDLACQQAGILLTPVPLFFSEDQVNRVLASVKPDLILSDTKLGFTLTCISSDLNLNVYQLPQRVFADVPSQTAKVTYTSGSSGAPKGVCLSLNNQWCVASSLVDVINISCPKHLCLLPLPTLLENIAGVYSPLLAGGTVILPSDDERGFSGSSLTQPHKLLACITRYQPTTLICVPELLQVLVSACSKGWSPPQSLTFIAVGGSKVSPRLLQKAKAFGLPVYQGYGLSECASVVSLCNSLDDNRSCGAVLPHLSLEVINEEIIVNGNAFLGYLEDRASWGIQRIETGDLGSLENGKLQIHGRRKNTIITSYGRNVSPEWVEAELLATGAFIQAVVLGDAKPFCTAILVPANPTASEKQLSAIVESVNITLPDYARVQRPIILCSLMTPQQGLYTDNMRPKRTQIHHHFLKKIEEVYSL</sequence>